<proteinExistence type="predicted"/>
<feature type="compositionally biased region" description="Polar residues" evidence="1">
    <location>
        <begin position="13"/>
        <end position="22"/>
    </location>
</feature>
<protein>
    <submittedName>
        <fullName evidence="2">Uncharacterized protein</fullName>
    </submittedName>
</protein>
<evidence type="ECO:0000313" key="3">
    <source>
        <dbReference type="Proteomes" id="UP001056384"/>
    </source>
</evidence>
<sequence>MPSQKTPKIKTRPGQQYYTSQPITPPAPRYGRPKSPVAPDSKITKPSSPKAKMTRPAEGYAKTRPDGQPYIPYRSRYLLRSTESRDQQYGKTREQRLREVEIEKEAEEFGELMRKFKEEKKQKK</sequence>
<evidence type="ECO:0000313" key="2">
    <source>
        <dbReference type="EMBL" id="USW54133.1"/>
    </source>
</evidence>
<dbReference type="AlphaFoldDB" id="A0A9Q9AXZ6"/>
<dbReference type="EMBL" id="CP099423">
    <property type="protein sequence ID" value="USW54133.1"/>
    <property type="molecule type" value="Genomic_DNA"/>
</dbReference>
<gene>
    <name evidence="2" type="ORF">Slin15195_G074520</name>
</gene>
<dbReference type="Proteomes" id="UP001056384">
    <property type="component" value="Chromosome 6"/>
</dbReference>
<accession>A0A9Q9AXZ6</accession>
<reference evidence="2" key="1">
    <citation type="submission" date="2022-06" db="EMBL/GenBank/DDBJ databases">
        <title>Complete genome sequences of two strains of the flax pathogen Septoria linicola.</title>
        <authorList>
            <person name="Lapalu N."/>
            <person name="Simon A."/>
            <person name="Demenou B."/>
            <person name="Paumier D."/>
            <person name="Guillot M.-P."/>
            <person name="Gout L."/>
            <person name="Valade R."/>
        </authorList>
    </citation>
    <scope>NUCLEOTIDE SEQUENCE</scope>
    <source>
        <strain evidence="2">SE15195</strain>
    </source>
</reference>
<evidence type="ECO:0000256" key="1">
    <source>
        <dbReference type="SAM" id="MobiDB-lite"/>
    </source>
</evidence>
<name>A0A9Q9AXZ6_9PEZI</name>
<organism evidence="2 3">
    <name type="scientific">Septoria linicola</name>
    <dbReference type="NCBI Taxonomy" id="215465"/>
    <lineage>
        <taxon>Eukaryota</taxon>
        <taxon>Fungi</taxon>
        <taxon>Dikarya</taxon>
        <taxon>Ascomycota</taxon>
        <taxon>Pezizomycotina</taxon>
        <taxon>Dothideomycetes</taxon>
        <taxon>Dothideomycetidae</taxon>
        <taxon>Mycosphaerellales</taxon>
        <taxon>Mycosphaerellaceae</taxon>
        <taxon>Septoria</taxon>
    </lineage>
</organism>
<keyword evidence="3" id="KW-1185">Reference proteome</keyword>
<feature type="region of interest" description="Disordered" evidence="1">
    <location>
        <begin position="1"/>
        <end position="71"/>
    </location>
</feature>